<evidence type="ECO:0000313" key="5">
    <source>
        <dbReference type="Proteomes" id="UP001318860"/>
    </source>
</evidence>
<gene>
    <name evidence="4" type="ORF">DH2020_042259</name>
</gene>
<dbReference type="Proteomes" id="UP001318860">
    <property type="component" value="Unassembled WGS sequence"/>
</dbReference>
<feature type="repeat" description="PPR" evidence="3">
    <location>
        <begin position="358"/>
        <end position="393"/>
    </location>
</feature>
<comment type="similarity">
    <text evidence="1">Belongs to the PPR family. P subfamily.</text>
</comment>
<sequence>MLGNQRPENPTEPKFFKTSETNLTPNWRIRIKQRELVSQASTILLQRHSKLWASLLKPLKLSSNFTPLFHQILNGIQTHPKICYGFYKWAQRTLDFTPDLRAQCRLIRILFGSGQSELGRPILNSIVQDYPPAKIVPLLIQPRKGAAFQNISPVLNSVIVCYCSKQKYFHGLEVYQMGKQYGFGLSVDTCNALLNLLCDKNELRLAWCCYASFIRNGVSGDEFTWSVIARVLYKDGKFERISRILNMGIYNPEMFDLMTDGYSKIGDFEAAFGYLNELCSKGIEPSFTTYGSMLDGACKHQNRKVIENVMSFMVEKGHIPQPHASDYDLIIQKLCDMGKTFAMDLFFKKAHDEKIELQHITYEYMLRALLSEKGRLEDAIELYNVMHEKNIPVSDNCYNELVIVLCKENPSQKVSNLLVDTIRRGFIFEAKELSNYVNKQCAEGRWREAEELFDLIMDQGCLLDSTSCGYFVKRYCSRREIGKAITLHDKLEDLKGTLDTAIYSIFLASLFKEKRIEEAIKVFDYMKACKQLNSESFSVMIRGLCHEKELRKAMKLHDEMLELGLKPDQRTYKRLISGFG</sequence>
<dbReference type="PROSITE" id="PS51375">
    <property type="entry name" value="PPR"/>
    <property type="match status" value="4"/>
</dbReference>
<feature type="repeat" description="PPR" evidence="3">
    <location>
        <begin position="251"/>
        <end position="285"/>
    </location>
</feature>
<evidence type="ECO:0000256" key="2">
    <source>
        <dbReference type="ARBA" id="ARBA00022737"/>
    </source>
</evidence>
<dbReference type="Pfam" id="PF01535">
    <property type="entry name" value="PPR"/>
    <property type="match status" value="3"/>
</dbReference>
<dbReference type="EMBL" id="JABTTQ020002430">
    <property type="protein sequence ID" value="KAK6123997.1"/>
    <property type="molecule type" value="Genomic_DNA"/>
</dbReference>
<feature type="repeat" description="PPR" evidence="3">
    <location>
        <begin position="499"/>
        <end position="529"/>
    </location>
</feature>
<dbReference type="Gene3D" id="1.25.40.10">
    <property type="entry name" value="Tetratricopeptide repeat domain"/>
    <property type="match status" value="4"/>
</dbReference>
<feature type="repeat" description="PPR" evidence="3">
    <location>
        <begin position="533"/>
        <end position="567"/>
    </location>
</feature>
<reference evidence="4 5" key="1">
    <citation type="journal article" date="2021" name="Comput. Struct. Biotechnol. J.">
        <title>De novo genome assembly of the potent medicinal plant Rehmannia glutinosa using nanopore technology.</title>
        <authorList>
            <person name="Ma L."/>
            <person name="Dong C."/>
            <person name="Song C."/>
            <person name="Wang X."/>
            <person name="Zheng X."/>
            <person name="Niu Y."/>
            <person name="Chen S."/>
            <person name="Feng W."/>
        </authorList>
    </citation>
    <scope>NUCLEOTIDE SEQUENCE [LARGE SCALE GENOMIC DNA]</scope>
    <source>
        <strain evidence="4">DH-2019</strain>
    </source>
</reference>
<dbReference type="InterPro" id="IPR011990">
    <property type="entry name" value="TPR-like_helical_dom_sf"/>
</dbReference>
<protein>
    <recommendedName>
        <fullName evidence="6">Pentatricopeptide repeat-containing protein</fullName>
    </recommendedName>
</protein>
<evidence type="ECO:0000256" key="1">
    <source>
        <dbReference type="ARBA" id="ARBA00007626"/>
    </source>
</evidence>
<evidence type="ECO:0000256" key="3">
    <source>
        <dbReference type="PROSITE-ProRule" id="PRU00708"/>
    </source>
</evidence>
<keyword evidence="5" id="KW-1185">Reference proteome</keyword>
<dbReference type="InterPro" id="IPR002885">
    <property type="entry name" value="PPR_rpt"/>
</dbReference>
<accession>A0ABR0UNS1</accession>
<dbReference type="NCBIfam" id="TIGR00756">
    <property type="entry name" value="PPR"/>
    <property type="match status" value="4"/>
</dbReference>
<keyword evidence="2" id="KW-0677">Repeat</keyword>
<proteinExistence type="inferred from homology"/>
<dbReference type="PANTHER" id="PTHR47941">
    <property type="entry name" value="PENTATRICOPEPTIDE REPEAT-CONTAINING PROTEIN 3, MITOCHONDRIAL"/>
    <property type="match status" value="1"/>
</dbReference>
<organism evidence="4 5">
    <name type="scientific">Rehmannia glutinosa</name>
    <name type="common">Chinese foxglove</name>
    <dbReference type="NCBI Taxonomy" id="99300"/>
    <lineage>
        <taxon>Eukaryota</taxon>
        <taxon>Viridiplantae</taxon>
        <taxon>Streptophyta</taxon>
        <taxon>Embryophyta</taxon>
        <taxon>Tracheophyta</taxon>
        <taxon>Spermatophyta</taxon>
        <taxon>Magnoliopsida</taxon>
        <taxon>eudicotyledons</taxon>
        <taxon>Gunneridae</taxon>
        <taxon>Pentapetalae</taxon>
        <taxon>asterids</taxon>
        <taxon>lamiids</taxon>
        <taxon>Lamiales</taxon>
        <taxon>Orobanchaceae</taxon>
        <taxon>Rehmannieae</taxon>
        <taxon>Rehmannia</taxon>
    </lineage>
</organism>
<dbReference type="Pfam" id="PF13041">
    <property type="entry name" value="PPR_2"/>
    <property type="match status" value="2"/>
</dbReference>
<evidence type="ECO:0008006" key="6">
    <source>
        <dbReference type="Google" id="ProtNLM"/>
    </source>
</evidence>
<evidence type="ECO:0000313" key="4">
    <source>
        <dbReference type="EMBL" id="KAK6123997.1"/>
    </source>
</evidence>
<name>A0ABR0UNS1_REHGL</name>
<comment type="caution">
    <text evidence="4">The sequence shown here is derived from an EMBL/GenBank/DDBJ whole genome shotgun (WGS) entry which is preliminary data.</text>
</comment>